<feature type="transmembrane region" description="Helical" evidence="1">
    <location>
        <begin position="27"/>
        <end position="51"/>
    </location>
</feature>
<protein>
    <submittedName>
        <fullName evidence="2">Uncharacterized protein</fullName>
    </submittedName>
</protein>
<dbReference type="Proteomes" id="UP000533953">
    <property type="component" value="Unassembled WGS sequence"/>
</dbReference>
<keyword evidence="1" id="KW-1133">Transmembrane helix</keyword>
<keyword evidence="1" id="KW-0472">Membrane</keyword>
<gene>
    <name evidence="2" type="ORF">HCI99_13025</name>
</gene>
<feature type="transmembrane region" description="Helical" evidence="1">
    <location>
        <begin position="75"/>
        <end position="100"/>
    </location>
</feature>
<dbReference type="AlphaFoldDB" id="A0A7X0XEH2"/>
<feature type="transmembrane region" description="Helical" evidence="1">
    <location>
        <begin position="112"/>
        <end position="132"/>
    </location>
</feature>
<proteinExistence type="predicted"/>
<evidence type="ECO:0000256" key="1">
    <source>
        <dbReference type="SAM" id="Phobius"/>
    </source>
</evidence>
<organism evidence="2 3">
    <name type="scientific">Listeria booriae</name>
    <dbReference type="NCBI Taxonomy" id="1552123"/>
    <lineage>
        <taxon>Bacteria</taxon>
        <taxon>Bacillati</taxon>
        <taxon>Bacillota</taxon>
        <taxon>Bacilli</taxon>
        <taxon>Bacillales</taxon>
        <taxon>Listeriaceae</taxon>
        <taxon>Listeria</taxon>
    </lineage>
</organism>
<dbReference type="EMBL" id="JAASTX010000018">
    <property type="protein sequence ID" value="MBC1492741.1"/>
    <property type="molecule type" value="Genomic_DNA"/>
</dbReference>
<sequence>MGWIEKIKYHLQQEPAKKILKYMSYKVLKNVITCLFYGVWLLLLFVTWLQLGDKIADSIMALPLKQDVTKMDIVLIWQMFTGLLLLLPISLSIIGTIAAFSLTYQEKITAIINILMPFTLIACVYLIIGVIHEQQTHHFGPMTQITILLLTLMLGCGLSRKAERQALGDIEDQILVDDLMENEIGQAFYSNSVDHVLEKESAIFPIKEEWSPYLKEAKTVVRVERDVEKSSDDLSVPIIEVYLDKKYELKIGMKHPMTFDEINIIQKVVVLSDMDYLKRIGKFLEDEKPKFKMRMLSEHVFFVPNMITCKAKPIRNNEIKNPESEEA</sequence>
<evidence type="ECO:0000313" key="3">
    <source>
        <dbReference type="Proteomes" id="UP000533953"/>
    </source>
</evidence>
<name>A0A7X0XEH2_9LIST</name>
<keyword evidence="1" id="KW-0812">Transmembrane</keyword>
<accession>A0A7X0XEH2</accession>
<evidence type="ECO:0000313" key="2">
    <source>
        <dbReference type="EMBL" id="MBC1492741.1"/>
    </source>
</evidence>
<comment type="caution">
    <text evidence="2">The sequence shown here is derived from an EMBL/GenBank/DDBJ whole genome shotgun (WGS) entry which is preliminary data.</text>
</comment>
<feature type="transmembrane region" description="Helical" evidence="1">
    <location>
        <begin position="138"/>
        <end position="158"/>
    </location>
</feature>
<reference evidence="2 3" key="1">
    <citation type="submission" date="2020-03" db="EMBL/GenBank/DDBJ databases">
        <title>Soil Listeria distribution.</title>
        <authorList>
            <person name="Liao J."/>
            <person name="Wiedmann M."/>
        </authorList>
    </citation>
    <scope>NUCLEOTIDE SEQUENCE [LARGE SCALE GENOMIC DNA]</scope>
    <source>
        <strain evidence="2 3">FSL L7-1547</strain>
    </source>
</reference>